<dbReference type="KEGG" id="raj:RA11412_2168"/>
<evidence type="ECO:0000256" key="1">
    <source>
        <dbReference type="SAM" id="MobiDB-lite"/>
    </source>
</evidence>
<sequence>MTRVSLNSAYHSVASSAVGTRSSRHGGSGAKRRIVAAGEFEQVGGGEFNI</sequence>
<feature type="region of interest" description="Disordered" evidence="1">
    <location>
        <begin position="1"/>
        <end position="30"/>
    </location>
</feature>
<name>A0A2Z5R145_9MICC</name>
<accession>A0A2Z5R145</accession>
<organism evidence="2 3">
    <name type="scientific">Rothia aeria</name>
    <dbReference type="NCBI Taxonomy" id="172042"/>
    <lineage>
        <taxon>Bacteria</taxon>
        <taxon>Bacillati</taxon>
        <taxon>Actinomycetota</taxon>
        <taxon>Actinomycetes</taxon>
        <taxon>Micrococcales</taxon>
        <taxon>Micrococcaceae</taxon>
        <taxon>Rothia</taxon>
    </lineage>
</organism>
<keyword evidence="3" id="KW-1185">Reference proteome</keyword>
<feature type="compositionally biased region" description="Polar residues" evidence="1">
    <location>
        <begin position="1"/>
        <end position="21"/>
    </location>
</feature>
<reference evidence="2 3" key="1">
    <citation type="submission" date="2016-10" db="EMBL/GenBank/DDBJ databases">
        <title>Genome sequence of Rothia aeria strain JCM11412.</title>
        <authorList>
            <person name="Nambu T."/>
        </authorList>
    </citation>
    <scope>NUCLEOTIDE SEQUENCE [LARGE SCALE GENOMIC DNA]</scope>
    <source>
        <strain evidence="2 3">JCM 11412</strain>
    </source>
</reference>
<dbReference type="Proteomes" id="UP000250241">
    <property type="component" value="Chromosome"/>
</dbReference>
<dbReference type="AlphaFoldDB" id="A0A2Z5R145"/>
<gene>
    <name evidence="2" type="ORF">RA11412_2168</name>
</gene>
<dbReference type="EMBL" id="AP017895">
    <property type="protein sequence ID" value="BAV88467.1"/>
    <property type="molecule type" value="Genomic_DNA"/>
</dbReference>
<proteinExistence type="predicted"/>
<evidence type="ECO:0000313" key="2">
    <source>
        <dbReference type="EMBL" id="BAV88467.1"/>
    </source>
</evidence>
<evidence type="ECO:0000313" key="3">
    <source>
        <dbReference type="Proteomes" id="UP000250241"/>
    </source>
</evidence>
<protein>
    <submittedName>
        <fullName evidence="2">Uncharacterized protein</fullName>
    </submittedName>
</protein>